<dbReference type="AlphaFoldDB" id="A0AAV9YYG9"/>
<organism evidence="2 3">
    <name type="scientific">Favolaschia claudopus</name>
    <dbReference type="NCBI Taxonomy" id="2862362"/>
    <lineage>
        <taxon>Eukaryota</taxon>
        <taxon>Fungi</taxon>
        <taxon>Dikarya</taxon>
        <taxon>Basidiomycota</taxon>
        <taxon>Agaricomycotina</taxon>
        <taxon>Agaricomycetes</taxon>
        <taxon>Agaricomycetidae</taxon>
        <taxon>Agaricales</taxon>
        <taxon>Marasmiineae</taxon>
        <taxon>Mycenaceae</taxon>
        <taxon>Favolaschia</taxon>
    </lineage>
</organism>
<comment type="caution">
    <text evidence="2">The sequence shown here is derived from an EMBL/GenBank/DDBJ whole genome shotgun (WGS) entry which is preliminary data.</text>
</comment>
<evidence type="ECO:0000313" key="2">
    <source>
        <dbReference type="EMBL" id="KAK6964781.1"/>
    </source>
</evidence>
<evidence type="ECO:0000256" key="1">
    <source>
        <dbReference type="SAM" id="MobiDB-lite"/>
    </source>
</evidence>
<protein>
    <submittedName>
        <fullName evidence="2">Uncharacterized protein</fullName>
    </submittedName>
</protein>
<dbReference type="EMBL" id="JAWWNJ010000297">
    <property type="protein sequence ID" value="KAK6964781.1"/>
    <property type="molecule type" value="Genomic_DNA"/>
</dbReference>
<sequence>MPSSIFLPFTTTIDDFVLPPPTAPPLVPRSAADASPADTASFRPRLCPSSPTPPNKSKTTPTSQPLLCLVHLIRVGARPSPAQEPSIETRVPVPPRLRIDSNALSPQQDMVHFSPPLLFPTRLPQSSANTIHSTTSLFPRDHGSPRPPHKLRRSTRSTDLADLYPTLSSMPRVSLDSQHPLLASCIDATTPTPSPLIPALPQRSFRMPDRAHDTPTTGRLHVASPRFSDVDAAFNALESPAAASALASPALQHSRRTP</sequence>
<dbReference type="Proteomes" id="UP001362999">
    <property type="component" value="Unassembled WGS sequence"/>
</dbReference>
<proteinExistence type="predicted"/>
<keyword evidence="3" id="KW-1185">Reference proteome</keyword>
<evidence type="ECO:0000313" key="3">
    <source>
        <dbReference type="Proteomes" id="UP001362999"/>
    </source>
</evidence>
<feature type="region of interest" description="Disordered" evidence="1">
    <location>
        <begin position="17"/>
        <end position="63"/>
    </location>
</feature>
<feature type="compositionally biased region" description="Pro residues" evidence="1">
    <location>
        <begin position="18"/>
        <end position="27"/>
    </location>
</feature>
<name>A0AAV9YYG9_9AGAR</name>
<accession>A0AAV9YYG9</accession>
<feature type="compositionally biased region" description="Low complexity" evidence="1">
    <location>
        <begin position="28"/>
        <end position="41"/>
    </location>
</feature>
<feature type="region of interest" description="Disordered" evidence="1">
    <location>
        <begin position="132"/>
        <end position="157"/>
    </location>
</feature>
<gene>
    <name evidence="2" type="ORF">R3P38DRAFT_3246882</name>
</gene>
<reference evidence="2 3" key="1">
    <citation type="journal article" date="2024" name="J Genomics">
        <title>Draft genome sequencing and assembly of Favolaschia claudopus CIRM-BRFM 2984 isolated from oak limbs.</title>
        <authorList>
            <person name="Navarro D."/>
            <person name="Drula E."/>
            <person name="Chaduli D."/>
            <person name="Cazenave R."/>
            <person name="Ahrendt S."/>
            <person name="Wang J."/>
            <person name="Lipzen A."/>
            <person name="Daum C."/>
            <person name="Barry K."/>
            <person name="Grigoriev I.V."/>
            <person name="Favel A."/>
            <person name="Rosso M.N."/>
            <person name="Martin F."/>
        </authorList>
    </citation>
    <scope>NUCLEOTIDE SEQUENCE [LARGE SCALE GENOMIC DNA]</scope>
    <source>
        <strain evidence="2 3">CIRM-BRFM 2984</strain>
    </source>
</reference>